<keyword evidence="2" id="KW-1185">Reference proteome</keyword>
<name>A0A562RNT4_9BURK</name>
<protein>
    <submittedName>
        <fullName evidence="1">Uncharacterized protein</fullName>
    </submittedName>
</protein>
<comment type="caution">
    <text evidence="1">The sequence shown here is derived from an EMBL/GenBank/DDBJ whole genome shotgun (WGS) entry which is preliminary data.</text>
</comment>
<gene>
    <name evidence="1" type="ORF">IP91_01138</name>
</gene>
<dbReference type="RefSeq" id="WP_199754495.1">
    <property type="nucleotide sequence ID" value="NZ_VLLB01000001.1"/>
</dbReference>
<dbReference type="EMBL" id="VLLB01000001">
    <property type="protein sequence ID" value="TWI70060.1"/>
    <property type="molecule type" value="Genomic_DNA"/>
</dbReference>
<organism evidence="1 2">
    <name type="scientific">Pseudoduganella lurida</name>
    <dbReference type="NCBI Taxonomy" id="1036180"/>
    <lineage>
        <taxon>Bacteria</taxon>
        <taxon>Pseudomonadati</taxon>
        <taxon>Pseudomonadota</taxon>
        <taxon>Betaproteobacteria</taxon>
        <taxon>Burkholderiales</taxon>
        <taxon>Oxalobacteraceae</taxon>
        <taxon>Telluria group</taxon>
        <taxon>Pseudoduganella</taxon>
    </lineage>
</organism>
<reference evidence="1 2" key="1">
    <citation type="journal article" date="2015" name="Stand. Genomic Sci.">
        <title>Genomic Encyclopedia of Bacterial and Archaeal Type Strains, Phase III: the genomes of soil and plant-associated and newly described type strains.</title>
        <authorList>
            <person name="Whitman W.B."/>
            <person name="Woyke T."/>
            <person name="Klenk H.P."/>
            <person name="Zhou Y."/>
            <person name="Lilburn T.G."/>
            <person name="Beck B.J."/>
            <person name="De Vos P."/>
            <person name="Vandamme P."/>
            <person name="Eisen J.A."/>
            <person name="Garrity G."/>
            <person name="Hugenholtz P."/>
            <person name="Kyrpides N.C."/>
        </authorList>
    </citation>
    <scope>NUCLEOTIDE SEQUENCE [LARGE SCALE GENOMIC DNA]</scope>
    <source>
        <strain evidence="1 2">CGMCC 1.10822</strain>
    </source>
</reference>
<sequence>MARTRPACLQHTAGIGIDRMGALADRSSVDMLRLENLDTAIPLGDKVRAVLDGA</sequence>
<dbReference type="Proteomes" id="UP000318431">
    <property type="component" value="Unassembled WGS sequence"/>
</dbReference>
<evidence type="ECO:0000313" key="1">
    <source>
        <dbReference type="EMBL" id="TWI70060.1"/>
    </source>
</evidence>
<dbReference type="AlphaFoldDB" id="A0A562RNT4"/>
<accession>A0A562RNT4</accession>
<proteinExistence type="predicted"/>
<evidence type="ECO:0000313" key="2">
    <source>
        <dbReference type="Proteomes" id="UP000318431"/>
    </source>
</evidence>